<dbReference type="InterPro" id="IPR057290">
    <property type="entry name" value="CHX17_C"/>
</dbReference>
<feature type="transmembrane region" description="Helical" evidence="10">
    <location>
        <begin position="377"/>
        <end position="394"/>
    </location>
</feature>
<dbReference type="GO" id="GO:0006885">
    <property type="term" value="P:regulation of pH"/>
    <property type="evidence" value="ECO:0007669"/>
    <property type="project" value="TreeGrafter"/>
</dbReference>
<evidence type="ECO:0000256" key="9">
    <source>
        <dbReference type="ARBA" id="ARBA00038341"/>
    </source>
</evidence>
<dbReference type="Pfam" id="PF23256">
    <property type="entry name" value="CHX17_2nd"/>
    <property type="match status" value="1"/>
</dbReference>
<evidence type="ECO:0000256" key="7">
    <source>
        <dbReference type="ARBA" id="ARBA00023065"/>
    </source>
</evidence>
<evidence type="ECO:0000256" key="2">
    <source>
        <dbReference type="ARBA" id="ARBA00022448"/>
    </source>
</evidence>
<organism evidence="14 15">
    <name type="scientific">Crotalaria pallida</name>
    <name type="common">Smooth rattlebox</name>
    <name type="synonym">Crotalaria striata</name>
    <dbReference type="NCBI Taxonomy" id="3830"/>
    <lineage>
        <taxon>Eukaryota</taxon>
        <taxon>Viridiplantae</taxon>
        <taxon>Streptophyta</taxon>
        <taxon>Embryophyta</taxon>
        <taxon>Tracheophyta</taxon>
        <taxon>Spermatophyta</taxon>
        <taxon>Magnoliopsida</taxon>
        <taxon>eudicotyledons</taxon>
        <taxon>Gunneridae</taxon>
        <taxon>Pentapetalae</taxon>
        <taxon>rosids</taxon>
        <taxon>fabids</taxon>
        <taxon>Fabales</taxon>
        <taxon>Fabaceae</taxon>
        <taxon>Papilionoideae</taxon>
        <taxon>50 kb inversion clade</taxon>
        <taxon>genistoids sensu lato</taxon>
        <taxon>core genistoids</taxon>
        <taxon>Crotalarieae</taxon>
        <taxon>Crotalaria</taxon>
    </lineage>
</organism>
<dbReference type="Proteomes" id="UP001372338">
    <property type="component" value="Unassembled WGS sequence"/>
</dbReference>
<dbReference type="GO" id="GO:0006813">
    <property type="term" value="P:potassium ion transport"/>
    <property type="evidence" value="ECO:0007669"/>
    <property type="project" value="UniProtKB-KW"/>
</dbReference>
<feature type="transmembrane region" description="Helical" evidence="10">
    <location>
        <begin position="58"/>
        <end position="78"/>
    </location>
</feature>
<evidence type="ECO:0000256" key="5">
    <source>
        <dbReference type="ARBA" id="ARBA00022958"/>
    </source>
</evidence>
<feature type="domain" description="Cation/H+ exchanger transmembrane" evidence="11">
    <location>
        <begin position="46"/>
        <end position="425"/>
    </location>
</feature>
<keyword evidence="2" id="KW-0813">Transport</keyword>
<keyword evidence="3" id="KW-0633">Potassium transport</keyword>
<evidence type="ECO:0000256" key="4">
    <source>
        <dbReference type="ARBA" id="ARBA00022692"/>
    </source>
</evidence>
<feature type="transmembrane region" description="Helical" evidence="10">
    <location>
        <begin position="406"/>
        <end position="430"/>
    </location>
</feature>
<evidence type="ECO:0000256" key="10">
    <source>
        <dbReference type="SAM" id="Phobius"/>
    </source>
</evidence>
<feature type="transmembrane region" description="Helical" evidence="10">
    <location>
        <begin position="347"/>
        <end position="371"/>
    </location>
</feature>
<sequence length="818" mass="91530">METYKPVCYFVPSIEPNRFWQTGDIIKEELPAIALQMAFITIISRLCCWMFRPLHQSLLISYVVGGAFIKMALSYNGSNYLDQLYPMFGMININVLSNFGLMYHSFLSGLEMNMKSVLHAQKKAINVAFAGIIFPLVIGPALYGLFRKTYTETGGFSLEKRELNACVLWTAVLTVTSFPILAHILSELKLLYTGLGKTTLTAAMISDTYSWFLFIVCFPFAMNHGDKAIYSVLSTVLFLVFCFTVVHPVLCYYIERKTDQDSWDDSQLLCVVMGVVVCAFITDFLGTHSIVGAFVYGLMLPHGKFADLVTSISDDFGSGFLAPIYFFNLGIRISMNSIYLQENWAPTLIVIVLLSVPKILGTIFVSFFFGLRTQDGFALGLLLNTKGVMALIMLNNGWDRKVFSEATFTTLSLGILLMTLIVPPVINLIYKPRRRFEQNKLKTIQKLRNDVELRILACVYNARNAKSMINILATFNPTRISPMHVFGLHLVELTGRTAAIVAAHIDMPTGVQAAEQNLTRTQAELISITNIFEAFGDAYDAVREETLNIVSSYETIHEDIHHMANEKHTSLILLPFHKHITVEGYLETTSEVYQEINQNTMIEAPCSVGIFVDREIGSVSKINFRINMLFVGGPDDREALAIAARMAEHPGVRLSVVRMLLLEDPVEVETSSPVETQGVLYDVIDSKKQKELDEEYVSSFRLTQMNNDDFISYVEFDVLTDDDVIPLMKEIEKGGCDLYIVGKGNCRSSKIFSNLGEWCDCTELGVIGDILASDNFNTKASVLVVQQYGYGGNVLEKQNNNNANTISDGFESIAMKTI</sequence>
<evidence type="ECO:0000313" key="15">
    <source>
        <dbReference type="Proteomes" id="UP001372338"/>
    </source>
</evidence>
<gene>
    <name evidence="14" type="ORF">RIF29_19620</name>
</gene>
<feature type="transmembrane region" description="Helical" evidence="10">
    <location>
        <begin position="266"/>
        <end position="296"/>
    </location>
</feature>
<evidence type="ECO:0000256" key="6">
    <source>
        <dbReference type="ARBA" id="ARBA00022989"/>
    </source>
</evidence>
<evidence type="ECO:0000313" key="14">
    <source>
        <dbReference type="EMBL" id="KAK7266958.1"/>
    </source>
</evidence>
<keyword evidence="15" id="KW-1185">Reference proteome</keyword>
<feature type="transmembrane region" description="Helical" evidence="10">
    <location>
        <begin position="198"/>
        <end position="222"/>
    </location>
</feature>
<comment type="similarity">
    <text evidence="9">Belongs to the monovalent cation:proton antiporter 2 (CPA2) transporter (TC 2.A.37) family. CHX (TC 2.A.37.4) subfamily.</text>
</comment>
<evidence type="ECO:0000259" key="11">
    <source>
        <dbReference type="Pfam" id="PF00999"/>
    </source>
</evidence>
<accession>A0AAN9F850</accession>
<dbReference type="GO" id="GO:0016020">
    <property type="term" value="C:membrane"/>
    <property type="evidence" value="ECO:0007669"/>
    <property type="project" value="UniProtKB-SubCell"/>
</dbReference>
<keyword evidence="4 10" id="KW-0812">Transmembrane</keyword>
<evidence type="ECO:0000259" key="13">
    <source>
        <dbReference type="Pfam" id="PF23259"/>
    </source>
</evidence>
<dbReference type="PANTHER" id="PTHR32468:SF110">
    <property type="entry name" value="CATION_H+ EXCHANGER 3"/>
    <property type="match status" value="1"/>
</dbReference>
<dbReference type="Pfam" id="PF23259">
    <property type="entry name" value="CHX17_C"/>
    <property type="match status" value="1"/>
</dbReference>
<keyword evidence="5" id="KW-0630">Potassium</keyword>
<dbReference type="GO" id="GO:0015297">
    <property type="term" value="F:antiporter activity"/>
    <property type="evidence" value="ECO:0007669"/>
    <property type="project" value="InterPro"/>
</dbReference>
<dbReference type="Pfam" id="PF00999">
    <property type="entry name" value="Na_H_Exchanger"/>
    <property type="match status" value="1"/>
</dbReference>
<dbReference type="EMBL" id="JAYWIO010000004">
    <property type="protein sequence ID" value="KAK7266958.1"/>
    <property type="molecule type" value="Genomic_DNA"/>
</dbReference>
<dbReference type="InterPro" id="IPR057291">
    <property type="entry name" value="CHX17_2nd"/>
</dbReference>
<reference evidence="14 15" key="1">
    <citation type="submission" date="2024-01" db="EMBL/GenBank/DDBJ databases">
        <title>The genomes of 5 underutilized Papilionoideae crops provide insights into root nodulation and disease resistanc.</title>
        <authorList>
            <person name="Yuan L."/>
        </authorList>
    </citation>
    <scope>NUCLEOTIDE SEQUENCE [LARGE SCALE GENOMIC DNA]</scope>
    <source>
        <strain evidence="14">ZHUSHIDOU_FW_LH</strain>
        <tissue evidence="14">Leaf</tissue>
    </source>
</reference>
<feature type="transmembrane region" description="Helical" evidence="10">
    <location>
        <begin position="228"/>
        <end position="254"/>
    </location>
</feature>
<dbReference type="InterPro" id="IPR006153">
    <property type="entry name" value="Cation/H_exchanger_TM"/>
</dbReference>
<comment type="caution">
    <text evidence="14">The sequence shown here is derived from an EMBL/GenBank/DDBJ whole genome shotgun (WGS) entry which is preliminary data.</text>
</comment>
<dbReference type="AlphaFoldDB" id="A0AAN9F850"/>
<evidence type="ECO:0000256" key="8">
    <source>
        <dbReference type="ARBA" id="ARBA00023136"/>
    </source>
</evidence>
<keyword evidence="7" id="KW-0406">Ion transport</keyword>
<keyword evidence="8 10" id="KW-0472">Membrane</keyword>
<evidence type="ECO:0000259" key="12">
    <source>
        <dbReference type="Pfam" id="PF23256"/>
    </source>
</evidence>
<evidence type="ECO:0000256" key="3">
    <source>
        <dbReference type="ARBA" id="ARBA00022538"/>
    </source>
</evidence>
<dbReference type="InterPro" id="IPR050794">
    <property type="entry name" value="CPA2_transporter"/>
</dbReference>
<evidence type="ECO:0008006" key="16">
    <source>
        <dbReference type="Google" id="ProtNLM"/>
    </source>
</evidence>
<dbReference type="GO" id="GO:1902600">
    <property type="term" value="P:proton transmembrane transport"/>
    <property type="evidence" value="ECO:0007669"/>
    <property type="project" value="InterPro"/>
</dbReference>
<dbReference type="InterPro" id="IPR038770">
    <property type="entry name" value="Na+/solute_symporter_sf"/>
</dbReference>
<protein>
    <recommendedName>
        <fullName evidence="16">Cation/H+ exchanger domain-containing protein</fullName>
    </recommendedName>
</protein>
<evidence type="ECO:0000256" key="1">
    <source>
        <dbReference type="ARBA" id="ARBA00004141"/>
    </source>
</evidence>
<name>A0AAN9F850_CROPI</name>
<feature type="transmembrane region" description="Helical" evidence="10">
    <location>
        <begin position="166"/>
        <end position="186"/>
    </location>
</feature>
<proteinExistence type="inferred from homology"/>
<feature type="domain" description="Cation/H(+) antiporter C-terminal" evidence="13">
    <location>
        <begin position="625"/>
        <end position="788"/>
    </location>
</feature>
<dbReference type="GO" id="GO:0012505">
    <property type="term" value="C:endomembrane system"/>
    <property type="evidence" value="ECO:0007669"/>
    <property type="project" value="TreeGrafter"/>
</dbReference>
<feature type="transmembrane region" description="Helical" evidence="10">
    <location>
        <begin position="124"/>
        <end position="146"/>
    </location>
</feature>
<feature type="domain" description="Cation/H(+) antiporter central" evidence="12">
    <location>
        <begin position="485"/>
        <end position="622"/>
    </location>
</feature>
<dbReference type="Gene3D" id="1.20.1530.20">
    <property type="match status" value="1"/>
</dbReference>
<comment type="subcellular location">
    <subcellularLocation>
        <location evidence="1">Membrane</location>
        <topology evidence="1">Multi-pass membrane protein</topology>
    </subcellularLocation>
</comment>
<dbReference type="PANTHER" id="PTHR32468">
    <property type="entry name" value="CATION/H + ANTIPORTER"/>
    <property type="match status" value="1"/>
</dbReference>
<feature type="transmembrane region" description="Helical" evidence="10">
    <location>
        <begin position="84"/>
        <end position="103"/>
    </location>
</feature>
<keyword evidence="6 10" id="KW-1133">Transmembrane helix</keyword>